<evidence type="ECO:0000256" key="1">
    <source>
        <dbReference type="SAM" id="MobiDB-lite"/>
    </source>
</evidence>
<keyword evidence="3" id="KW-1185">Reference proteome</keyword>
<feature type="compositionally biased region" description="Basic and acidic residues" evidence="1">
    <location>
        <begin position="88"/>
        <end position="98"/>
    </location>
</feature>
<accession>A0A1X7R8A9</accession>
<organism evidence="2 3">
    <name type="scientific">Maudiozyma saulgeensis</name>
    <dbReference type="NCBI Taxonomy" id="1789683"/>
    <lineage>
        <taxon>Eukaryota</taxon>
        <taxon>Fungi</taxon>
        <taxon>Dikarya</taxon>
        <taxon>Ascomycota</taxon>
        <taxon>Saccharomycotina</taxon>
        <taxon>Saccharomycetes</taxon>
        <taxon>Saccharomycetales</taxon>
        <taxon>Saccharomycetaceae</taxon>
        <taxon>Maudiozyma</taxon>
    </lineage>
</organism>
<feature type="region of interest" description="Disordered" evidence="1">
    <location>
        <begin position="66"/>
        <end position="109"/>
    </location>
</feature>
<proteinExistence type="predicted"/>
<dbReference type="EMBL" id="FXLY01000009">
    <property type="protein sequence ID" value="SMN21913.1"/>
    <property type="molecule type" value="Genomic_DNA"/>
</dbReference>
<dbReference type="STRING" id="1789683.A0A1X7R8A9"/>
<gene>
    <name evidence="2" type="ORF">KASA_0J02541G</name>
</gene>
<evidence type="ECO:0000313" key="2">
    <source>
        <dbReference type="EMBL" id="SMN21913.1"/>
    </source>
</evidence>
<dbReference type="AlphaFoldDB" id="A0A1X7R8A9"/>
<reference evidence="2 3" key="1">
    <citation type="submission" date="2017-04" db="EMBL/GenBank/DDBJ databases">
        <authorList>
            <person name="Afonso C.L."/>
            <person name="Miller P.J."/>
            <person name="Scott M.A."/>
            <person name="Spackman E."/>
            <person name="Goraichik I."/>
            <person name="Dimitrov K.M."/>
            <person name="Suarez D.L."/>
            <person name="Swayne D.E."/>
        </authorList>
    </citation>
    <scope>NUCLEOTIDE SEQUENCE [LARGE SCALE GENOMIC DNA]</scope>
</reference>
<sequence>MDNTVNYSELFSRLLDNEGNLNNSMLTFLYYMFPRDLFIRALSLLESNDMLIYILEEGLVNDNSTGKEAERTVTLADKPTSERSTNTLEDKQDTDSIKKGNNSSDTDTHERIEDMDKLLKDIYNDDDYQLLYRLIVKSDNESPIYVDLKDWTCSCTEYCELFSKEIHSAEESNTNNSTIQDIMINEIDDIEEFKEDRVGQLDAYSFSKQRYFKIDKIMCSHLLAYSILLRSSLKNLNYFVQKKSNVLLIRISNIDEWLKLHINIVI</sequence>
<evidence type="ECO:0000313" key="3">
    <source>
        <dbReference type="Proteomes" id="UP000196158"/>
    </source>
</evidence>
<protein>
    <submittedName>
        <fullName evidence="2">Similar to Saccharomyces cerevisiae YDR078C SHU2 Protein involved in a Rad51p</fullName>
    </submittedName>
</protein>
<name>A0A1X7R8A9_9SACH</name>
<dbReference type="OrthoDB" id="4066852at2759"/>
<dbReference type="Proteomes" id="UP000196158">
    <property type="component" value="Unassembled WGS sequence"/>
</dbReference>